<dbReference type="GO" id="GO:0051607">
    <property type="term" value="P:defense response to virus"/>
    <property type="evidence" value="ECO:0007669"/>
    <property type="project" value="UniProtKB-ARBA"/>
</dbReference>
<dbReference type="GO" id="GO:0098542">
    <property type="term" value="P:defense response to other organism"/>
    <property type="evidence" value="ECO:0007669"/>
    <property type="project" value="TreeGrafter"/>
</dbReference>
<dbReference type="Gene3D" id="3.40.50.300">
    <property type="entry name" value="P-loop containing nucleotide triphosphate hydrolases"/>
    <property type="match status" value="1"/>
</dbReference>
<dbReference type="InterPro" id="IPR044974">
    <property type="entry name" value="Disease_R_plants"/>
</dbReference>
<evidence type="ECO:0000313" key="9">
    <source>
        <dbReference type="EMBL" id="PWA35661.1"/>
    </source>
</evidence>
<dbReference type="GO" id="GO:0043531">
    <property type="term" value="F:ADP binding"/>
    <property type="evidence" value="ECO:0007669"/>
    <property type="project" value="InterPro"/>
</dbReference>
<dbReference type="Gene3D" id="1.10.8.430">
    <property type="entry name" value="Helical domain of apoptotic protease-activating factors"/>
    <property type="match status" value="1"/>
</dbReference>
<name>A0A2U1KG26_ARTAN</name>
<dbReference type="FunFam" id="1.10.10.10:FF:000322">
    <property type="entry name" value="Probable disease resistance protein At1g63360"/>
    <property type="match status" value="1"/>
</dbReference>
<evidence type="ECO:0000256" key="5">
    <source>
        <dbReference type="ARBA" id="ARBA00022821"/>
    </source>
</evidence>
<keyword evidence="6" id="KW-0067">ATP-binding</keyword>
<keyword evidence="4" id="KW-0547">Nucleotide-binding</keyword>
<dbReference type="InterPro" id="IPR002182">
    <property type="entry name" value="NB-ARC"/>
</dbReference>
<dbReference type="EMBL" id="PKPP01019621">
    <property type="protein sequence ID" value="PWA35661.1"/>
    <property type="molecule type" value="Genomic_DNA"/>
</dbReference>
<keyword evidence="10" id="KW-1185">Reference proteome</keyword>
<comment type="similarity">
    <text evidence="1">Belongs to the disease resistance NB-LRR family.</text>
</comment>
<accession>A0A2U1KG26</accession>
<dbReference type="InterPro" id="IPR042197">
    <property type="entry name" value="Apaf_helical"/>
</dbReference>
<dbReference type="PRINTS" id="PR00364">
    <property type="entry name" value="DISEASERSIST"/>
</dbReference>
<proteinExistence type="inferred from homology"/>
<dbReference type="Pfam" id="PF23559">
    <property type="entry name" value="WHD_DRP"/>
    <property type="match status" value="1"/>
</dbReference>
<reference evidence="9 10" key="1">
    <citation type="journal article" date="2018" name="Mol. Plant">
        <title>The genome of Artemisia annua provides insight into the evolution of Asteraceae family and artemisinin biosynthesis.</title>
        <authorList>
            <person name="Shen Q."/>
            <person name="Zhang L."/>
            <person name="Liao Z."/>
            <person name="Wang S."/>
            <person name="Yan T."/>
            <person name="Shi P."/>
            <person name="Liu M."/>
            <person name="Fu X."/>
            <person name="Pan Q."/>
            <person name="Wang Y."/>
            <person name="Lv Z."/>
            <person name="Lu X."/>
            <person name="Zhang F."/>
            <person name="Jiang W."/>
            <person name="Ma Y."/>
            <person name="Chen M."/>
            <person name="Hao X."/>
            <person name="Li L."/>
            <person name="Tang Y."/>
            <person name="Lv G."/>
            <person name="Zhou Y."/>
            <person name="Sun X."/>
            <person name="Brodelius P.E."/>
            <person name="Rose J.K.C."/>
            <person name="Tang K."/>
        </authorList>
    </citation>
    <scope>NUCLEOTIDE SEQUENCE [LARGE SCALE GENOMIC DNA]</scope>
    <source>
        <strain evidence="10">cv. Huhao1</strain>
        <tissue evidence="9">Leaf</tissue>
    </source>
</reference>
<dbReference type="STRING" id="35608.A0A2U1KG26"/>
<dbReference type="PANTHER" id="PTHR23155:SF1205">
    <property type="entry name" value="DISEASE RESISTANCE PROTEIN RPM1"/>
    <property type="match status" value="1"/>
</dbReference>
<evidence type="ECO:0000256" key="1">
    <source>
        <dbReference type="ARBA" id="ARBA00008894"/>
    </source>
</evidence>
<dbReference type="OrthoDB" id="646178at2759"/>
<dbReference type="GO" id="GO:0005524">
    <property type="term" value="F:ATP binding"/>
    <property type="evidence" value="ECO:0007669"/>
    <property type="project" value="UniProtKB-KW"/>
</dbReference>
<evidence type="ECO:0000256" key="3">
    <source>
        <dbReference type="ARBA" id="ARBA00022737"/>
    </source>
</evidence>
<gene>
    <name evidence="9" type="ORF">CTI12_AA607440</name>
</gene>
<evidence type="ECO:0000259" key="7">
    <source>
        <dbReference type="Pfam" id="PF00931"/>
    </source>
</evidence>
<dbReference type="SUPFAM" id="SSF52540">
    <property type="entry name" value="P-loop containing nucleoside triphosphate hydrolases"/>
    <property type="match status" value="1"/>
</dbReference>
<organism evidence="9 10">
    <name type="scientific">Artemisia annua</name>
    <name type="common">Sweet wormwood</name>
    <dbReference type="NCBI Taxonomy" id="35608"/>
    <lineage>
        <taxon>Eukaryota</taxon>
        <taxon>Viridiplantae</taxon>
        <taxon>Streptophyta</taxon>
        <taxon>Embryophyta</taxon>
        <taxon>Tracheophyta</taxon>
        <taxon>Spermatophyta</taxon>
        <taxon>Magnoliopsida</taxon>
        <taxon>eudicotyledons</taxon>
        <taxon>Gunneridae</taxon>
        <taxon>Pentapetalae</taxon>
        <taxon>asterids</taxon>
        <taxon>campanulids</taxon>
        <taxon>Asterales</taxon>
        <taxon>Asteraceae</taxon>
        <taxon>Asteroideae</taxon>
        <taxon>Anthemideae</taxon>
        <taxon>Artemisiinae</taxon>
        <taxon>Artemisia</taxon>
    </lineage>
</organism>
<dbReference type="Pfam" id="PF00931">
    <property type="entry name" value="NB-ARC"/>
    <property type="match status" value="1"/>
</dbReference>
<dbReference type="InterPro" id="IPR036388">
    <property type="entry name" value="WH-like_DNA-bd_sf"/>
</dbReference>
<dbReference type="FunFam" id="3.40.50.300:FF:001091">
    <property type="entry name" value="Probable disease resistance protein At1g61300"/>
    <property type="match status" value="1"/>
</dbReference>
<comment type="caution">
    <text evidence="9">The sequence shown here is derived from an EMBL/GenBank/DDBJ whole genome shotgun (WGS) entry which is preliminary data.</text>
</comment>
<evidence type="ECO:0000256" key="2">
    <source>
        <dbReference type="ARBA" id="ARBA00022614"/>
    </source>
</evidence>
<dbReference type="InterPro" id="IPR027417">
    <property type="entry name" value="P-loop_NTPase"/>
</dbReference>
<dbReference type="Proteomes" id="UP000245207">
    <property type="component" value="Unassembled WGS sequence"/>
</dbReference>
<dbReference type="PANTHER" id="PTHR23155">
    <property type="entry name" value="DISEASE RESISTANCE PROTEIN RP"/>
    <property type="match status" value="1"/>
</dbReference>
<dbReference type="Gene3D" id="1.10.10.10">
    <property type="entry name" value="Winged helix-like DNA-binding domain superfamily/Winged helix DNA-binding domain"/>
    <property type="match status" value="1"/>
</dbReference>
<evidence type="ECO:0000259" key="8">
    <source>
        <dbReference type="Pfam" id="PF23559"/>
    </source>
</evidence>
<evidence type="ECO:0000256" key="6">
    <source>
        <dbReference type="ARBA" id="ARBA00022840"/>
    </source>
</evidence>
<keyword evidence="3" id="KW-0677">Repeat</keyword>
<evidence type="ECO:0000313" key="10">
    <source>
        <dbReference type="Proteomes" id="UP000245207"/>
    </source>
</evidence>
<feature type="domain" description="NB-ARC" evidence="7">
    <location>
        <begin position="83"/>
        <end position="254"/>
    </location>
</feature>
<keyword evidence="2" id="KW-0433">Leucine-rich repeat</keyword>
<dbReference type="AlphaFoldDB" id="A0A2U1KG26"/>
<evidence type="ECO:0000256" key="4">
    <source>
        <dbReference type="ARBA" id="ARBA00022741"/>
    </source>
</evidence>
<keyword evidence="5" id="KW-0611">Plant defense</keyword>
<feature type="domain" description="Disease resistance protein winged helix" evidence="8">
    <location>
        <begin position="322"/>
        <end position="393"/>
    </location>
</feature>
<sequence>MADSLTSLINQSLDHLNDFSTYNPSSVEALDCKRLIAGSFDGLMSHLRKMMLGYENEEAHGLVKIIETICVEERQEIAVGFDEEVETLLDQLTGTSAKQLQIISIVRTPGLGKTTLARYPYNHPLIEYTFDIRAWTCVSQVYIKRNLLLDILSSFSTVGTDEIYKMSDELLGEKFYRFLKDRQYLVVLDDIWDRNVWNELKIYFPDDNRGSRVIFTSRHKDVRKNVGGAKPAHVLRLRNEDESWEIFQKKVFRTGICPHRLEIIGRVWTGICPHRLEIIGREIANKCGGLPLAIVITSGLLKNKCYNLLPRELQQRFLFLGVFPEDYDIPVTKMTWLWVAQGFIHETGSKSLEDVAEDFWMNLIQRSLLTTAKIRVDGQIKACRIQDLLRDLCLRKAEEEHFSSHIYSYARAPAAALPSHSGFCYPFELGKVLQEGGSMLVKHTEPLGFSIWSLFLSPCFLQM</sequence>
<protein>
    <submittedName>
        <fullName evidence="9">Disease resistance protein</fullName>
    </submittedName>
</protein>
<dbReference type="InterPro" id="IPR058922">
    <property type="entry name" value="WHD_DRP"/>
</dbReference>